<name>A0AAW1WZV5_RUBAR</name>
<evidence type="ECO:0000313" key="2">
    <source>
        <dbReference type="EMBL" id="KAK9930217.1"/>
    </source>
</evidence>
<keyword evidence="3" id="KW-1185">Reference proteome</keyword>
<sequence length="142" mass="16444">MIMLRYLLWYMDLEEREKERERSIGEDGEDGEDARVHHKLKDQFVSSQPTLEDRAWIRRGREVEEGDEHGLLLTIEGFGGLARTRLSASLSIWPLLASALQPPSNCRFLSPSPRWSSNDDVFDLSTVLEDQNCAMDVDEDYW</sequence>
<dbReference type="Proteomes" id="UP001457282">
    <property type="component" value="Unassembled WGS sequence"/>
</dbReference>
<evidence type="ECO:0000256" key="1">
    <source>
        <dbReference type="SAM" id="MobiDB-lite"/>
    </source>
</evidence>
<feature type="region of interest" description="Disordered" evidence="1">
    <location>
        <begin position="20"/>
        <end position="39"/>
    </location>
</feature>
<reference evidence="2 3" key="1">
    <citation type="journal article" date="2023" name="G3 (Bethesda)">
        <title>A chromosome-length genome assembly and annotation of blackberry (Rubus argutus, cv. 'Hillquist').</title>
        <authorList>
            <person name="Bruna T."/>
            <person name="Aryal R."/>
            <person name="Dudchenko O."/>
            <person name="Sargent D.J."/>
            <person name="Mead D."/>
            <person name="Buti M."/>
            <person name="Cavallini A."/>
            <person name="Hytonen T."/>
            <person name="Andres J."/>
            <person name="Pham M."/>
            <person name="Weisz D."/>
            <person name="Mascagni F."/>
            <person name="Usai G."/>
            <person name="Natali L."/>
            <person name="Bassil N."/>
            <person name="Fernandez G.E."/>
            <person name="Lomsadze A."/>
            <person name="Armour M."/>
            <person name="Olukolu B."/>
            <person name="Poorten T."/>
            <person name="Britton C."/>
            <person name="Davik J."/>
            <person name="Ashrafi H."/>
            <person name="Aiden E.L."/>
            <person name="Borodovsky M."/>
            <person name="Worthington M."/>
        </authorList>
    </citation>
    <scope>NUCLEOTIDE SEQUENCE [LARGE SCALE GENOMIC DNA]</scope>
    <source>
        <strain evidence="2">PI 553951</strain>
    </source>
</reference>
<proteinExistence type="predicted"/>
<gene>
    <name evidence="2" type="ORF">M0R45_027264</name>
</gene>
<comment type="caution">
    <text evidence="2">The sequence shown here is derived from an EMBL/GenBank/DDBJ whole genome shotgun (WGS) entry which is preliminary data.</text>
</comment>
<organism evidence="2 3">
    <name type="scientific">Rubus argutus</name>
    <name type="common">Southern blackberry</name>
    <dbReference type="NCBI Taxonomy" id="59490"/>
    <lineage>
        <taxon>Eukaryota</taxon>
        <taxon>Viridiplantae</taxon>
        <taxon>Streptophyta</taxon>
        <taxon>Embryophyta</taxon>
        <taxon>Tracheophyta</taxon>
        <taxon>Spermatophyta</taxon>
        <taxon>Magnoliopsida</taxon>
        <taxon>eudicotyledons</taxon>
        <taxon>Gunneridae</taxon>
        <taxon>Pentapetalae</taxon>
        <taxon>rosids</taxon>
        <taxon>fabids</taxon>
        <taxon>Rosales</taxon>
        <taxon>Rosaceae</taxon>
        <taxon>Rosoideae</taxon>
        <taxon>Rosoideae incertae sedis</taxon>
        <taxon>Rubus</taxon>
    </lineage>
</organism>
<accession>A0AAW1WZV5</accession>
<dbReference type="EMBL" id="JBEDUW010000005">
    <property type="protein sequence ID" value="KAK9930217.1"/>
    <property type="molecule type" value="Genomic_DNA"/>
</dbReference>
<evidence type="ECO:0000313" key="3">
    <source>
        <dbReference type="Proteomes" id="UP001457282"/>
    </source>
</evidence>
<dbReference type="AlphaFoldDB" id="A0AAW1WZV5"/>
<protein>
    <submittedName>
        <fullName evidence="2">Uncharacterized protein</fullName>
    </submittedName>
</protein>